<dbReference type="OrthoDB" id="277931at2759"/>
<evidence type="ECO:0000256" key="1">
    <source>
        <dbReference type="ARBA" id="ARBA00004141"/>
    </source>
</evidence>
<dbReference type="PANTHER" id="PTHR17920">
    <property type="entry name" value="TRANSMEMBRANE AND COILED-COIL DOMAIN-CONTAINING PROTEIN 4 TMCO4"/>
    <property type="match status" value="1"/>
</dbReference>
<dbReference type="KEGG" id="tsr:106546614"/>
<proteinExistence type="predicted"/>
<evidence type="ECO:0000256" key="3">
    <source>
        <dbReference type="ARBA" id="ARBA00022989"/>
    </source>
</evidence>
<organism evidence="6 7">
    <name type="scientific">Thamnophis sirtalis</name>
    <dbReference type="NCBI Taxonomy" id="35019"/>
    <lineage>
        <taxon>Eukaryota</taxon>
        <taxon>Metazoa</taxon>
        <taxon>Chordata</taxon>
        <taxon>Craniata</taxon>
        <taxon>Vertebrata</taxon>
        <taxon>Euteleostomi</taxon>
        <taxon>Lepidosauria</taxon>
        <taxon>Squamata</taxon>
        <taxon>Bifurcata</taxon>
        <taxon>Unidentata</taxon>
        <taxon>Episquamata</taxon>
        <taxon>Toxicofera</taxon>
        <taxon>Serpentes</taxon>
        <taxon>Colubroidea</taxon>
        <taxon>Colubridae</taxon>
        <taxon>Natricinae</taxon>
        <taxon>Thamnophis</taxon>
    </lineage>
</organism>
<evidence type="ECO:0000256" key="4">
    <source>
        <dbReference type="ARBA" id="ARBA00023136"/>
    </source>
</evidence>
<sequence>MAKEKDCEGIIEDVVLLGAPIEGDPKSWKLITKVVSGRIINGFCRYWGSDPRLWLPLQVNGHLDYMKQMDGILKAVGLKTRQQEQGGLLGILPPSEEEKQGMPPDGPASEGPSGLGRPDVDGAKEGEGLNGHEDSWCWEPVSAPGQECEVSPARVSKEEQPPEILSPSSSSSPS</sequence>
<dbReference type="InterPro" id="IPR007941">
    <property type="entry name" value="DUF726"/>
</dbReference>
<keyword evidence="3" id="KW-1133">Transmembrane helix</keyword>
<feature type="region of interest" description="Disordered" evidence="5">
    <location>
        <begin position="84"/>
        <end position="174"/>
    </location>
</feature>
<dbReference type="GO" id="GO:0016020">
    <property type="term" value="C:membrane"/>
    <property type="evidence" value="ECO:0007669"/>
    <property type="project" value="UniProtKB-SubCell"/>
</dbReference>
<dbReference type="CTD" id="255104"/>
<gene>
    <name evidence="7" type="primary">TMCO4</name>
</gene>
<name>A0A6I9Y4K8_9SAUR</name>
<dbReference type="GeneID" id="106546614"/>
<feature type="compositionally biased region" description="Basic and acidic residues" evidence="5">
    <location>
        <begin position="118"/>
        <end position="135"/>
    </location>
</feature>
<keyword evidence="6" id="KW-1185">Reference proteome</keyword>
<evidence type="ECO:0000313" key="7">
    <source>
        <dbReference type="RefSeq" id="XP_013918998.1"/>
    </source>
</evidence>
<dbReference type="Pfam" id="PF05277">
    <property type="entry name" value="DUF726"/>
    <property type="match status" value="1"/>
</dbReference>
<reference evidence="7" key="1">
    <citation type="submission" date="2025-08" db="UniProtKB">
        <authorList>
            <consortium name="RefSeq"/>
        </authorList>
    </citation>
    <scope>IDENTIFICATION</scope>
    <source>
        <tissue evidence="7">Skeletal muscle</tissue>
    </source>
</reference>
<dbReference type="Proteomes" id="UP000504617">
    <property type="component" value="Unplaced"/>
</dbReference>
<evidence type="ECO:0000256" key="5">
    <source>
        <dbReference type="SAM" id="MobiDB-lite"/>
    </source>
</evidence>
<dbReference type="RefSeq" id="XP_013918998.1">
    <property type="nucleotide sequence ID" value="XM_014063523.1"/>
</dbReference>
<accession>A0A6I9Y4K8</accession>
<dbReference type="AlphaFoldDB" id="A0A6I9Y4K8"/>
<protein>
    <submittedName>
        <fullName evidence="7">Transmembrane and coiled-coil domain-containing protein 4</fullName>
    </submittedName>
</protein>
<evidence type="ECO:0000313" key="6">
    <source>
        <dbReference type="Proteomes" id="UP000504617"/>
    </source>
</evidence>
<dbReference type="PANTHER" id="PTHR17920:SF3">
    <property type="entry name" value="TRANSMEMBRANE AND COILED-COIL DOMAIN-CONTAINING PROTEIN 4"/>
    <property type="match status" value="1"/>
</dbReference>
<comment type="subcellular location">
    <subcellularLocation>
        <location evidence="1">Membrane</location>
        <topology evidence="1">Multi-pass membrane protein</topology>
    </subcellularLocation>
</comment>
<keyword evidence="4" id="KW-0472">Membrane</keyword>
<keyword evidence="2 7" id="KW-0812">Transmembrane</keyword>
<evidence type="ECO:0000256" key="2">
    <source>
        <dbReference type="ARBA" id="ARBA00022692"/>
    </source>
</evidence>